<dbReference type="GO" id="GO:0005634">
    <property type="term" value="C:nucleus"/>
    <property type="evidence" value="ECO:0007669"/>
    <property type="project" value="TreeGrafter"/>
</dbReference>
<evidence type="ECO:0000256" key="4">
    <source>
        <dbReference type="ARBA" id="ARBA00022723"/>
    </source>
</evidence>
<dbReference type="SUPFAM" id="SSF69065">
    <property type="entry name" value="RNase III domain-like"/>
    <property type="match status" value="2"/>
</dbReference>
<dbReference type="InterPro" id="IPR005034">
    <property type="entry name" value="Dicer_dimerisation"/>
</dbReference>
<evidence type="ECO:0000256" key="6">
    <source>
        <dbReference type="ARBA" id="ARBA00022741"/>
    </source>
</evidence>
<dbReference type="GO" id="GO:0050688">
    <property type="term" value="P:regulation of defense response to virus"/>
    <property type="evidence" value="ECO:0007669"/>
    <property type="project" value="UniProtKB-KW"/>
</dbReference>
<dbReference type="CDD" id="cd18034">
    <property type="entry name" value="DEXHc_dicer"/>
    <property type="match status" value="1"/>
</dbReference>
<dbReference type="SUPFAM" id="SSF54768">
    <property type="entry name" value="dsRNA-binding domain-like"/>
    <property type="match status" value="1"/>
</dbReference>
<dbReference type="GO" id="GO:0003723">
    <property type="term" value="F:RNA binding"/>
    <property type="evidence" value="ECO:0007669"/>
    <property type="project" value="UniProtKB-UniRule"/>
</dbReference>
<dbReference type="InterPro" id="IPR011545">
    <property type="entry name" value="DEAD/DEAH_box_helicase_dom"/>
</dbReference>
<evidence type="ECO:0000256" key="14">
    <source>
        <dbReference type="PROSITE-ProRule" id="PRU00657"/>
    </source>
</evidence>
<proteinExistence type="inferred from homology"/>
<evidence type="ECO:0000259" key="17">
    <source>
        <dbReference type="PROSITE" id="PS51194"/>
    </source>
</evidence>
<dbReference type="GO" id="GO:0030422">
    <property type="term" value="P:siRNA processing"/>
    <property type="evidence" value="ECO:0007669"/>
    <property type="project" value="TreeGrafter"/>
</dbReference>
<dbReference type="PROSITE" id="PS51192">
    <property type="entry name" value="HELICASE_ATP_BIND_1"/>
    <property type="match status" value="1"/>
</dbReference>
<keyword evidence="13" id="KW-0464">Manganese</keyword>
<dbReference type="Gene3D" id="3.30.160.380">
    <property type="entry name" value="Dicer dimerisation domain"/>
    <property type="match status" value="1"/>
</dbReference>
<gene>
    <name evidence="19" type="ORF">B0A55_01272</name>
</gene>
<dbReference type="EMBL" id="NAJQ01000027">
    <property type="protein sequence ID" value="TKA82698.1"/>
    <property type="molecule type" value="Genomic_DNA"/>
</dbReference>
<dbReference type="CDD" id="cd00593">
    <property type="entry name" value="RIBOc"/>
    <property type="match status" value="2"/>
</dbReference>
<dbReference type="InterPro" id="IPR014001">
    <property type="entry name" value="Helicase_ATP-bd"/>
</dbReference>
<evidence type="ECO:0000313" key="19">
    <source>
        <dbReference type="EMBL" id="TKA82698.1"/>
    </source>
</evidence>
<dbReference type="InterPro" id="IPR027417">
    <property type="entry name" value="P-loop_NTPase"/>
</dbReference>
<dbReference type="PANTHER" id="PTHR14950:SF37">
    <property type="entry name" value="ENDORIBONUCLEASE DICER"/>
    <property type="match status" value="1"/>
</dbReference>
<evidence type="ECO:0000256" key="3">
    <source>
        <dbReference type="ARBA" id="ARBA00022721"/>
    </source>
</evidence>
<evidence type="ECO:0000256" key="1">
    <source>
        <dbReference type="ARBA" id="ARBA00001936"/>
    </source>
</evidence>
<feature type="domain" description="Helicase ATP-binding" evidence="16">
    <location>
        <begin position="19"/>
        <end position="197"/>
    </location>
</feature>
<dbReference type="GO" id="GO:0005737">
    <property type="term" value="C:cytoplasm"/>
    <property type="evidence" value="ECO:0007669"/>
    <property type="project" value="TreeGrafter"/>
</dbReference>
<dbReference type="PROSITE" id="PS51194">
    <property type="entry name" value="HELICASE_CTER"/>
    <property type="match status" value="1"/>
</dbReference>
<organism evidence="19 20">
    <name type="scientific">Friedmanniomyces simplex</name>
    <dbReference type="NCBI Taxonomy" id="329884"/>
    <lineage>
        <taxon>Eukaryota</taxon>
        <taxon>Fungi</taxon>
        <taxon>Dikarya</taxon>
        <taxon>Ascomycota</taxon>
        <taxon>Pezizomycotina</taxon>
        <taxon>Dothideomycetes</taxon>
        <taxon>Dothideomycetidae</taxon>
        <taxon>Mycosphaerellales</taxon>
        <taxon>Teratosphaeriaceae</taxon>
        <taxon>Friedmanniomyces</taxon>
    </lineage>
</organism>
<dbReference type="SMART" id="SM00487">
    <property type="entry name" value="DEXDc"/>
    <property type="match status" value="1"/>
</dbReference>
<evidence type="ECO:0000259" key="16">
    <source>
        <dbReference type="PROSITE" id="PS51192"/>
    </source>
</evidence>
<accession>A0A4U0Y2R6</accession>
<dbReference type="Gene3D" id="3.40.50.300">
    <property type="entry name" value="P-loop containing nucleotide triphosphate hydrolases"/>
    <property type="match status" value="2"/>
</dbReference>
<dbReference type="GO" id="GO:0051607">
    <property type="term" value="P:defense response to virus"/>
    <property type="evidence" value="ECO:0007669"/>
    <property type="project" value="UniProtKB-KW"/>
</dbReference>
<comment type="cofactor">
    <cofactor evidence="1">
        <name>Mn(2+)</name>
        <dbReference type="ChEBI" id="CHEBI:29035"/>
    </cofactor>
</comment>
<evidence type="ECO:0000256" key="7">
    <source>
        <dbReference type="ARBA" id="ARBA00022801"/>
    </source>
</evidence>
<evidence type="ECO:0000313" key="20">
    <source>
        <dbReference type="Proteomes" id="UP000309340"/>
    </source>
</evidence>
<feature type="domain" description="Helicase C-terminal" evidence="17">
    <location>
        <begin position="369"/>
        <end position="529"/>
    </location>
</feature>
<dbReference type="STRING" id="329884.A0A4U0Y2R6"/>
<feature type="domain" description="RNase III" evidence="15">
    <location>
        <begin position="900"/>
        <end position="1041"/>
    </location>
</feature>
<keyword evidence="6" id="KW-0547">Nucleotide-binding</keyword>
<evidence type="ECO:0000259" key="15">
    <source>
        <dbReference type="PROSITE" id="PS50142"/>
    </source>
</evidence>
<keyword evidence="8" id="KW-0347">Helicase</keyword>
<protein>
    <recommendedName>
        <fullName evidence="21">Dicer-like protein 2</fullName>
    </recommendedName>
</protein>
<evidence type="ECO:0000256" key="10">
    <source>
        <dbReference type="ARBA" id="ARBA00022842"/>
    </source>
</evidence>
<keyword evidence="3" id="KW-0930">Antiviral protein</keyword>
<name>A0A4U0Y2R6_9PEZI</name>
<dbReference type="SMART" id="SM00535">
    <property type="entry name" value="RIBOc"/>
    <property type="match status" value="2"/>
</dbReference>
<dbReference type="Pfam" id="PF00270">
    <property type="entry name" value="DEAD"/>
    <property type="match status" value="1"/>
</dbReference>
<dbReference type="InterPro" id="IPR001650">
    <property type="entry name" value="Helicase_C-like"/>
</dbReference>
<keyword evidence="5" id="KW-0677">Repeat</keyword>
<feature type="domain" description="RNase III" evidence="15">
    <location>
        <begin position="1080"/>
        <end position="1261"/>
    </location>
</feature>
<dbReference type="PROSITE" id="PS51327">
    <property type="entry name" value="DICER_DSRBF"/>
    <property type="match status" value="1"/>
</dbReference>
<dbReference type="Pfam" id="PF00636">
    <property type="entry name" value="Ribonuclease_3"/>
    <property type="match status" value="2"/>
</dbReference>
<dbReference type="InterPro" id="IPR000999">
    <property type="entry name" value="RNase_III_dom"/>
</dbReference>
<dbReference type="SMART" id="SM00490">
    <property type="entry name" value="HELICc"/>
    <property type="match status" value="1"/>
</dbReference>
<sequence>MGERDGSPDDHLRGYQQEMLDASLCGNAIVVMPTGSGKTLVAIARIRAELERSAPTKLIWFLANSVELSRQQLGVLRNHLPAYQILSLTGQDGVDNWSQQHLWDAVLANVRVVVGTPAVLKDALTHGFVRISRLALLVFDEAHHCIKGHPMNAIMKNFYHPAKLRTEVVPAVLGLTASPVINPKEGGMSQLESNMDAAVVTPTRTLEELMTYVYPVPLTLLTHPPSTLSEYPGSSSLCRALDHAAIKYDFSTDPYVVELSRYDDERSRRDLRKALEKGKTRCSEQVRTLNRKAATLYDQLGVHSAAIYVRNCIERFQAGAVHGLVLPDTTMSEQQHLLGILQTLPNPCPSPTQEEEPWTPKAECLIQLLGQQAPAFISKGKVLVFAKERATVVGLTHILRTSQRLEALYIVGGFVGTSTFAGRGSVGDLAEPRQQAQDLVDFRNGTKNLMVATSVLEEGIDVRECNLVVNFDAPDTLIGYVQRRGRARMQDSKYFVLAAENDTRINPLKWQSQESRMKQEYTDALRERVEAESQDEGAVNTRVYRVESTGAMVTFDDAKAHLSHFCSVSTLQASSYVDTRPDYVAEKLARGWTATVTLPSFLHQDIRSASSREAWRSEAAAIKDAAFEAYVALHKAGLLNDNLLPLVKEPSPEEGEEHVDQPSLVKVAERISSWSLLAPHVAEGHVEWHCAAVTFAGHGGLDPVTLVLPAQLARDEHFTLYWNEDVSYTVTVSATHDIPLDAGRLEVLRRDTDVALRTAYQSRMPLEDRIDTMLLLDLPDRLGVGHMPCIDYLRRTDKDTHGLGLVHVKGRHELPYMLQRLDHIHANDGDEEPILVVKRFPKRKDFLHQVPLRQPGNVAYTSEESFSMSECSVDRVPLKTCLVATFVPSIMHRIDVRLLAQGLQTTLLSDVNITDTSLVIEAISAPSAGEATDYNRLEYLRDSILKYCASMQAIVQHPTWPERYLSLEKTRLVRNRTLSQAARCVGLDKFILTKPFTGAKWRPVYVSEVLAGEPSGTREMSSKVLADVVEALIGAAYVDGGLEKAYRCIQTFLPDEVWFTASDSFDRLTPDVSSYHHTSLEALERLIGHRFVHPTLLLEAITHASLPFQRTGMSYERLEFLGDAVLDLILVPKLHAHPRKLRHFGMHNMHEALVNGLFLGYCSMTHGIEEQQSNVVKSDGGYAVQHSPSTLHLHDFLRASGQLLHAKQASLEAFGQYGGLVGEALDAGLEYPWPDLLAMGPQKFFSDVVESVLGAIYIDTRGDLGVCEGFLEKLGIMEYMRTFLEADMETMQPKERLGVAAGNETVKYVVSSETVDSRRIVRCAVKVGEREIACAAGCGSRAEAEARAALSAVNILRKACAPAKRRKLHAELAASSGAVEEWLQGECEDEDEDGGVMVVSLIEEVRNVWEAVKSQKLSETFRSISERAVKTFAWLDCH</sequence>
<dbReference type="Pfam" id="PF00035">
    <property type="entry name" value="dsrm"/>
    <property type="match status" value="1"/>
</dbReference>
<evidence type="ECO:0000256" key="5">
    <source>
        <dbReference type="ARBA" id="ARBA00022737"/>
    </source>
</evidence>
<comment type="caution">
    <text evidence="19">The sequence shown here is derived from an EMBL/GenBank/DDBJ whole genome shotgun (WGS) entry which is preliminary data.</text>
</comment>
<dbReference type="Gene3D" id="1.10.1520.10">
    <property type="entry name" value="Ribonuclease III domain"/>
    <property type="match status" value="2"/>
</dbReference>
<keyword evidence="10" id="KW-0460">Magnesium</keyword>
<dbReference type="GO" id="GO:0004525">
    <property type="term" value="F:ribonuclease III activity"/>
    <property type="evidence" value="ECO:0007669"/>
    <property type="project" value="InterPro"/>
</dbReference>
<keyword evidence="12" id="KW-0051">Antiviral defense</keyword>
<dbReference type="GO" id="GO:0046872">
    <property type="term" value="F:metal ion binding"/>
    <property type="evidence" value="ECO:0007669"/>
    <property type="project" value="UniProtKB-KW"/>
</dbReference>
<reference evidence="19 20" key="1">
    <citation type="submission" date="2017-03" db="EMBL/GenBank/DDBJ databases">
        <title>Genomes of endolithic fungi from Antarctica.</title>
        <authorList>
            <person name="Coleine C."/>
            <person name="Masonjones S."/>
            <person name="Stajich J.E."/>
        </authorList>
    </citation>
    <scope>NUCLEOTIDE SEQUENCE [LARGE SCALE GENOMIC DNA]</scope>
    <source>
        <strain evidence="19 20">CCFEE 5184</strain>
    </source>
</reference>
<keyword evidence="4" id="KW-0479">Metal-binding</keyword>
<evidence type="ECO:0008006" key="21">
    <source>
        <dbReference type="Google" id="ProtNLM"/>
    </source>
</evidence>
<dbReference type="InterPro" id="IPR038248">
    <property type="entry name" value="Dicer_dimer_sf"/>
</dbReference>
<dbReference type="GO" id="GO:0004386">
    <property type="term" value="F:helicase activity"/>
    <property type="evidence" value="ECO:0007669"/>
    <property type="project" value="UniProtKB-KW"/>
</dbReference>
<keyword evidence="11 14" id="KW-0694">RNA-binding</keyword>
<evidence type="ECO:0000256" key="11">
    <source>
        <dbReference type="ARBA" id="ARBA00022884"/>
    </source>
</evidence>
<evidence type="ECO:0000256" key="8">
    <source>
        <dbReference type="ARBA" id="ARBA00022806"/>
    </source>
</evidence>
<dbReference type="PROSITE" id="PS00517">
    <property type="entry name" value="RNASE_3_1"/>
    <property type="match status" value="1"/>
</dbReference>
<evidence type="ECO:0000256" key="12">
    <source>
        <dbReference type="ARBA" id="ARBA00023118"/>
    </source>
</evidence>
<evidence type="ECO:0000256" key="9">
    <source>
        <dbReference type="ARBA" id="ARBA00022840"/>
    </source>
</evidence>
<evidence type="ECO:0000259" key="18">
    <source>
        <dbReference type="PROSITE" id="PS51327"/>
    </source>
</evidence>
<dbReference type="InterPro" id="IPR036389">
    <property type="entry name" value="RNase_III_sf"/>
</dbReference>
<keyword evidence="9" id="KW-0067">ATP-binding</keyword>
<evidence type="ECO:0000256" key="2">
    <source>
        <dbReference type="ARBA" id="ARBA00001946"/>
    </source>
</evidence>
<dbReference type="GO" id="GO:0005524">
    <property type="term" value="F:ATP binding"/>
    <property type="evidence" value="ECO:0007669"/>
    <property type="project" value="UniProtKB-KW"/>
</dbReference>
<keyword evidence="7" id="KW-0378">Hydrolase</keyword>
<evidence type="ECO:0000256" key="13">
    <source>
        <dbReference type="ARBA" id="ARBA00023211"/>
    </source>
</evidence>
<feature type="domain" description="Dicer dsRNA-binding fold" evidence="18">
    <location>
        <begin position="558"/>
        <end position="653"/>
    </location>
</feature>
<dbReference type="PROSITE" id="PS50142">
    <property type="entry name" value="RNASE_3_2"/>
    <property type="match status" value="2"/>
</dbReference>
<dbReference type="SUPFAM" id="SSF52540">
    <property type="entry name" value="P-loop containing nucleoside triphosphate hydrolases"/>
    <property type="match status" value="1"/>
</dbReference>
<comment type="similarity">
    <text evidence="14">Belongs to the helicase family. Dicer subfamily.</text>
</comment>
<comment type="cofactor">
    <cofactor evidence="2">
        <name>Mg(2+)</name>
        <dbReference type="ChEBI" id="CHEBI:18420"/>
    </cofactor>
</comment>
<dbReference type="PANTHER" id="PTHR14950">
    <property type="entry name" value="DICER-RELATED"/>
    <property type="match status" value="1"/>
</dbReference>
<dbReference type="OrthoDB" id="416741at2759"/>
<dbReference type="SMART" id="SM00358">
    <property type="entry name" value="DSRM"/>
    <property type="match status" value="1"/>
</dbReference>
<dbReference type="Pfam" id="PF00271">
    <property type="entry name" value="Helicase_C"/>
    <property type="match status" value="1"/>
</dbReference>
<dbReference type="Pfam" id="PF03368">
    <property type="entry name" value="Dicer_dimer"/>
    <property type="match status" value="1"/>
</dbReference>
<dbReference type="InterPro" id="IPR014720">
    <property type="entry name" value="dsRBD_dom"/>
</dbReference>
<keyword evidence="20" id="KW-1185">Reference proteome</keyword>
<dbReference type="Proteomes" id="UP000309340">
    <property type="component" value="Unassembled WGS sequence"/>
</dbReference>